<dbReference type="PROSITE" id="PS50931">
    <property type="entry name" value="HTH_LYSR"/>
    <property type="match status" value="1"/>
</dbReference>
<dbReference type="Gene3D" id="1.10.10.10">
    <property type="entry name" value="Winged helix-like DNA-binding domain superfamily/Winged helix DNA-binding domain"/>
    <property type="match status" value="1"/>
</dbReference>
<keyword evidence="4" id="KW-0804">Transcription</keyword>
<evidence type="ECO:0000256" key="1">
    <source>
        <dbReference type="ARBA" id="ARBA00009437"/>
    </source>
</evidence>
<dbReference type="SUPFAM" id="SSF53850">
    <property type="entry name" value="Periplasmic binding protein-like II"/>
    <property type="match status" value="2"/>
</dbReference>
<feature type="domain" description="HTH lysR-type" evidence="5">
    <location>
        <begin position="207"/>
        <end position="264"/>
    </location>
</feature>
<protein>
    <recommendedName>
        <fullName evidence="5">HTH lysR-type domain-containing protein</fullName>
    </recommendedName>
</protein>
<dbReference type="CDD" id="cd08415">
    <property type="entry name" value="PBP2_LysR_opines_like"/>
    <property type="match status" value="1"/>
</dbReference>
<organism evidence="6 7">
    <name type="scientific">Vreelandella olivaria</name>
    <dbReference type="NCBI Taxonomy" id="390919"/>
    <lineage>
        <taxon>Bacteria</taxon>
        <taxon>Pseudomonadati</taxon>
        <taxon>Pseudomonadota</taxon>
        <taxon>Gammaproteobacteria</taxon>
        <taxon>Oceanospirillales</taxon>
        <taxon>Halomonadaceae</taxon>
        <taxon>Vreelandella</taxon>
    </lineage>
</organism>
<dbReference type="InterPro" id="IPR036388">
    <property type="entry name" value="WH-like_DNA-bd_sf"/>
</dbReference>
<accession>A0ABN5X6G4</accession>
<dbReference type="PANTHER" id="PTHR30427">
    <property type="entry name" value="TRANSCRIPTIONAL ACTIVATOR PROTEIN LYSR"/>
    <property type="match status" value="1"/>
</dbReference>
<dbReference type="Proteomes" id="UP000289555">
    <property type="component" value="Chromosome"/>
</dbReference>
<dbReference type="PANTHER" id="PTHR30427:SF1">
    <property type="entry name" value="TRANSCRIPTIONAL ACTIVATOR PROTEIN LYSR"/>
    <property type="match status" value="1"/>
</dbReference>
<name>A0ABN5X6G4_9GAMM</name>
<evidence type="ECO:0000259" key="5">
    <source>
        <dbReference type="PROSITE" id="PS50931"/>
    </source>
</evidence>
<evidence type="ECO:0000256" key="3">
    <source>
        <dbReference type="ARBA" id="ARBA00023125"/>
    </source>
</evidence>
<gene>
    <name evidence="6" type="ORF">HORIV_72900</name>
</gene>
<sequence length="514" mass="57132">MPLLGMTFLPDVLADFAPGHPDARIELATFRSDQVVEDVLTQRCDVGFAIVSAIDDRMNSDVFHLDSLCALPSGHPLAERDTVEVDDLANETLICFEPQDPLRLDLERLMEARQLRPRRCLEVSLALQAIRLVGRGVGIAILDPISARAFSDMNLVLRPFSPLLGEDFALLTPRDQPVSQLAQEFIGVFRQRFSKATRLTWDRQKMINLRQIEAFRAVMIHKTVTRAAQTLHVSQPAVSRLVGDLEFHVGFALFQRHKGRLIPTPEALALYEDVERAFVGLDKITDTAREIREFRTGRLLLSCMPALALNALPTMINAFSERHPGITISLQVHSSQRVLEWVATQQCDAGLIGMQLVDPSVTIRPIASGALRLVMLPNHPLASQPVVHIDDLEGESFVSLGQTQDVRPLIDQVFQQAGIRRRMRIETQLSSVACELVLAGAGVSLIDPITADSYLSRGLVSRSFTPEIPFHYSAVLPAFRPPSRLVLEFLDELKRHLADQLAASSTPLTHNISE</sequence>
<dbReference type="InterPro" id="IPR036390">
    <property type="entry name" value="WH_DNA-bd_sf"/>
</dbReference>
<dbReference type="PRINTS" id="PR00039">
    <property type="entry name" value="HTHLYSR"/>
</dbReference>
<reference evidence="7" key="1">
    <citation type="journal article" date="2019" name="Microbiol. Resour. Announc.">
        <title>Complete Genome Sequence of Halomonas olivaria, a Moderately Halophilic Bacterium Isolated from Olive Processing Effluents, Obtained by Nanopore Sequencing.</title>
        <authorList>
            <person name="Nagata S."/>
            <person name="Ii K.M."/>
            <person name="Tsukimi T."/>
            <person name="Miura M.C."/>
            <person name="Galipon J."/>
            <person name="Arakawa K."/>
        </authorList>
    </citation>
    <scope>NUCLEOTIDE SEQUENCE [LARGE SCALE GENOMIC DNA]</scope>
    <source>
        <strain evidence="7">TYRC17</strain>
    </source>
</reference>
<dbReference type="InterPro" id="IPR000847">
    <property type="entry name" value="LysR_HTH_N"/>
</dbReference>
<keyword evidence="2" id="KW-0805">Transcription regulation</keyword>
<evidence type="ECO:0000313" key="6">
    <source>
        <dbReference type="EMBL" id="BBI54869.1"/>
    </source>
</evidence>
<dbReference type="EMBL" id="AP019416">
    <property type="protein sequence ID" value="BBI54869.1"/>
    <property type="molecule type" value="Genomic_DNA"/>
</dbReference>
<keyword evidence="7" id="KW-1185">Reference proteome</keyword>
<evidence type="ECO:0000256" key="2">
    <source>
        <dbReference type="ARBA" id="ARBA00023015"/>
    </source>
</evidence>
<proteinExistence type="inferred from homology"/>
<dbReference type="SUPFAM" id="SSF46785">
    <property type="entry name" value="Winged helix' DNA-binding domain"/>
    <property type="match status" value="1"/>
</dbReference>
<dbReference type="InterPro" id="IPR005119">
    <property type="entry name" value="LysR_subst-bd"/>
</dbReference>
<dbReference type="Gene3D" id="3.40.190.290">
    <property type="match status" value="2"/>
</dbReference>
<keyword evidence="3" id="KW-0238">DNA-binding</keyword>
<dbReference type="InterPro" id="IPR037424">
    <property type="entry name" value="NocR_PBP2"/>
</dbReference>
<evidence type="ECO:0000313" key="7">
    <source>
        <dbReference type="Proteomes" id="UP000289555"/>
    </source>
</evidence>
<dbReference type="Pfam" id="PF03466">
    <property type="entry name" value="LysR_substrate"/>
    <property type="match status" value="2"/>
</dbReference>
<comment type="similarity">
    <text evidence="1">Belongs to the LysR transcriptional regulatory family.</text>
</comment>
<dbReference type="Pfam" id="PF00126">
    <property type="entry name" value="HTH_1"/>
    <property type="match status" value="1"/>
</dbReference>
<evidence type="ECO:0000256" key="4">
    <source>
        <dbReference type="ARBA" id="ARBA00023163"/>
    </source>
</evidence>